<keyword evidence="5" id="KW-0998">Cell outer membrane</keyword>
<name>A0A6N7QVN1_9GAMM</name>
<evidence type="ECO:0000313" key="8">
    <source>
        <dbReference type="Proteomes" id="UP000433788"/>
    </source>
</evidence>
<dbReference type="AlphaFoldDB" id="A0A6N7QVN1"/>
<dbReference type="EMBL" id="WJPP01000003">
    <property type="protein sequence ID" value="MRH78377.1"/>
    <property type="molecule type" value="Genomic_DNA"/>
</dbReference>
<gene>
    <name evidence="7" type="ORF">GH984_06620</name>
</gene>
<evidence type="ECO:0000256" key="4">
    <source>
        <dbReference type="ARBA" id="ARBA00023139"/>
    </source>
</evidence>
<sequence length="43" mass="4373">MSRPTQLLALVLSLFILTGCGVKGGLTMPPDAPPSEGEATSES</sequence>
<organism evidence="7 8">
    <name type="scientific">Spiribacter salilacus</name>
    <dbReference type="NCBI Taxonomy" id="2664894"/>
    <lineage>
        <taxon>Bacteria</taxon>
        <taxon>Pseudomonadati</taxon>
        <taxon>Pseudomonadota</taxon>
        <taxon>Gammaproteobacteria</taxon>
        <taxon>Chromatiales</taxon>
        <taxon>Ectothiorhodospiraceae</taxon>
        <taxon>Spiribacter</taxon>
    </lineage>
</organism>
<comment type="subcellular location">
    <subcellularLocation>
        <location evidence="1">Cell outer membrane</location>
        <topology evidence="1">Lipid-anchor</topology>
    </subcellularLocation>
</comment>
<keyword evidence="4" id="KW-0564">Palmitate</keyword>
<evidence type="ECO:0000256" key="1">
    <source>
        <dbReference type="ARBA" id="ARBA00004459"/>
    </source>
</evidence>
<evidence type="ECO:0000256" key="3">
    <source>
        <dbReference type="ARBA" id="ARBA00023136"/>
    </source>
</evidence>
<evidence type="ECO:0000313" key="7">
    <source>
        <dbReference type="EMBL" id="MRH78377.1"/>
    </source>
</evidence>
<dbReference type="RefSeq" id="WP_153719423.1">
    <property type="nucleotide sequence ID" value="NZ_WJPP01000003.1"/>
</dbReference>
<proteinExistence type="predicted"/>
<evidence type="ECO:0000256" key="5">
    <source>
        <dbReference type="ARBA" id="ARBA00023237"/>
    </source>
</evidence>
<accession>A0A6N7QVN1</accession>
<evidence type="ECO:0000256" key="6">
    <source>
        <dbReference type="ARBA" id="ARBA00023288"/>
    </source>
</evidence>
<protein>
    <recommendedName>
        <fullName evidence="9">Lipoprotein</fullName>
    </recommendedName>
</protein>
<dbReference type="NCBIfam" id="NF047847">
    <property type="entry name" value="SS_mature_LptM"/>
    <property type="match status" value="1"/>
</dbReference>
<keyword evidence="8" id="KW-1185">Reference proteome</keyword>
<dbReference type="InterPro" id="IPR032831">
    <property type="entry name" value="LptM_cons"/>
</dbReference>
<keyword evidence="2" id="KW-0732">Signal</keyword>
<comment type="caution">
    <text evidence="7">The sequence shown here is derived from an EMBL/GenBank/DDBJ whole genome shotgun (WGS) entry which is preliminary data.</text>
</comment>
<dbReference type="Proteomes" id="UP000433788">
    <property type="component" value="Unassembled WGS sequence"/>
</dbReference>
<keyword evidence="3" id="KW-0472">Membrane</keyword>
<dbReference type="PROSITE" id="PS51257">
    <property type="entry name" value="PROKAR_LIPOPROTEIN"/>
    <property type="match status" value="1"/>
</dbReference>
<reference evidence="7 8" key="1">
    <citation type="submission" date="2019-11" db="EMBL/GenBank/DDBJ databases">
        <authorList>
            <person name="Zhang X.Y."/>
        </authorList>
    </citation>
    <scope>NUCLEOTIDE SEQUENCE [LARGE SCALE GENOMIC DNA]</scope>
    <source>
        <strain evidence="7 8">C176</strain>
    </source>
</reference>
<evidence type="ECO:0000256" key="2">
    <source>
        <dbReference type="ARBA" id="ARBA00022729"/>
    </source>
</evidence>
<keyword evidence="6" id="KW-0449">Lipoprotein</keyword>
<evidence type="ECO:0008006" key="9">
    <source>
        <dbReference type="Google" id="ProtNLM"/>
    </source>
</evidence>